<feature type="compositionally biased region" description="Basic and acidic residues" evidence="8">
    <location>
        <begin position="45"/>
        <end position="57"/>
    </location>
</feature>
<dbReference type="SMART" id="SM00847">
    <property type="entry name" value="HA2"/>
    <property type="match status" value="1"/>
</dbReference>
<dbReference type="GO" id="GO:0000462">
    <property type="term" value="P:maturation of SSU-rRNA from tricistronic rRNA transcript (SSU-rRNA, 5.8S rRNA, LSU-rRNA)"/>
    <property type="evidence" value="ECO:0007669"/>
    <property type="project" value="TreeGrafter"/>
</dbReference>
<dbReference type="STRING" id="318479.A0A3P7PYM1"/>
<dbReference type="Proteomes" id="UP000274756">
    <property type="component" value="Unassembled WGS sequence"/>
</dbReference>
<dbReference type="GO" id="GO:0016787">
    <property type="term" value="F:hydrolase activity"/>
    <property type="evidence" value="ECO:0007669"/>
    <property type="project" value="UniProtKB-KW"/>
</dbReference>
<evidence type="ECO:0000313" key="11">
    <source>
        <dbReference type="EMBL" id="VDN54818.1"/>
    </source>
</evidence>
<dbReference type="InterPro" id="IPR027417">
    <property type="entry name" value="P-loop_NTPase"/>
</dbReference>
<evidence type="ECO:0000256" key="1">
    <source>
        <dbReference type="ARBA" id="ARBA00008792"/>
    </source>
</evidence>
<dbReference type="GO" id="GO:0005730">
    <property type="term" value="C:nucleolus"/>
    <property type="evidence" value="ECO:0007669"/>
    <property type="project" value="TreeGrafter"/>
</dbReference>
<dbReference type="Pfam" id="PF21010">
    <property type="entry name" value="HA2_C"/>
    <property type="match status" value="1"/>
</dbReference>
<dbReference type="EMBL" id="UYYG01001151">
    <property type="protein sequence ID" value="VDN54818.1"/>
    <property type="molecule type" value="Genomic_DNA"/>
</dbReference>
<evidence type="ECO:0000256" key="8">
    <source>
        <dbReference type="SAM" id="MobiDB-lite"/>
    </source>
</evidence>
<feature type="compositionally biased region" description="Basic and acidic residues" evidence="8">
    <location>
        <begin position="12"/>
        <end position="33"/>
    </location>
</feature>
<dbReference type="EC" id="3.6.4.13" evidence="2"/>
<dbReference type="Pfam" id="PF04408">
    <property type="entry name" value="WHD_HA2"/>
    <property type="match status" value="1"/>
</dbReference>
<dbReference type="InterPro" id="IPR056371">
    <property type="entry name" value="DHX37-like_C"/>
</dbReference>
<keyword evidence="6" id="KW-0067">ATP-binding</keyword>
<evidence type="ECO:0000256" key="2">
    <source>
        <dbReference type="ARBA" id="ARBA00012552"/>
    </source>
</evidence>
<dbReference type="InterPro" id="IPR014001">
    <property type="entry name" value="Helicase_ATP-bd"/>
</dbReference>
<dbReference type="SMART" id="SM00487">
    <property type="entry name" value="DEXDc"/>
    <property type="match status" value="1"/>
</dbReference>
<feature type="compositionally biased region" description="Low complexity" evidence="8">
    <location>
        <begin position="34"/>
        <end position="43"/>
    </location>
</feature>
<keyword evidence="4" id="KW-0378">Hydrolase</keyword>
<gene>
    <name evidence="11" type="ORF">DME_LOCUS4791</name>
</gene>
<dbReference type="Gene3D" id="3.40.50.300">
    <property type="entry name" value="P-loop containing nucleotide triphosphate hydrolases"/>
    <property type="match status" value="2"/>
</dbReference>
<evidence type="ECO:0000256" key="4">
    <source>
        <dbReference type="ARBA" id="ARBA00022801"/>
    </source>
</evidence>
<comment type="catalytic activity">
    <reaction evidence="7">
        <text>ATP + H2O = ADP + phosphate + H(+)</text>
        <dbReference type="Rhea" id="RHEA:13065"/>
        <dbReference type="ChEBI" id="CHEBI:15377"/>
        <dbReference type="ChEBI" id="CHEBI:15378"/>
        <dbReference type="ChEBI" id="CHEBI:30616"/>
        <dbReference type="ChEBI" id="CHEBI:43474"/>
        <dbReference type="ChEBI" id="CHEBI:456216"/>
        <dbReference type="EC" id="3.6.4.13"/>
    </reaction>
</comment>
<dbReference type="InterPro" id="IPR011545">
    <property type="entry name" value="DEAD/DEAH_box_helicase_dom"/>
</dbReference>
<accession>A0A3P7PYM1</accession>
<dbReference type="PROSITE" id="PS51194">
    <property type="entry name" value="HELICASE_CTER"/>
    <property type="match status" value="1"/>
</dbReference>
<dbReference type="GO" id="GO:0003724">
    <property type="term" value="F:RNA helicase activity"/>
    <property type="evidence" value="ECO:0007669"/>
    <property type="project" value="UniProtKB-EC"/>
</dbReference>
<keyword evidence="5" id="KW-0347">Helicase</keyword>
<dbReference type="PROSITE" id="PS00690">
    <property type="entry name" value="DEAH_ATP_HELICASE"/>
    <property type="match status" value="1"/>
</dbReference>
<dbReference type="Pfam" id="PF07717">
    <property type="entry name" value="OB_NTP_bind"/>
    <property type="match status" value="1"/>
</dbReference>
<dbReference type="PANTHER" id="PTHR18934">
    <property type="entry name" value="ATP-DEPENDENT RNA HELICASE"/>
    <property type="match status" value="1"/>
</dbReference>
<evidence type="ECO:0000259" key="9">
    <source>
        <dbReference type="PROSITE" id="PS51192"/>
    </source>
</evidence>
<dbReference type="InterPro" id="IPR002464">
    <property type="entry name" value="DNA/RNA_helicase_DEAH_CS"/>
</dbReference>
<evidence type="ECO:0000256" key="6">
    <source>
        <dbReference type="ARBA" id="ARBA00022840"/>
    </source>
</evidence>
<keyword evidence="12" id="KW-1185">Reference proteome</keyword>
<dbReference type="Gene3D" id="1.20.120.1080">
    <property type="match status" value="1"/>
</dbReference>
<reference evidence="11 12" key="1">
    <citation type="submission" date="2018-11" db="EMBL/GenBank/DDBJ databases">
        <authorList>
            <consortium name="Pathogen Informatics"/>
        </authorList>
    </citation>
    <scope>NUCLEOTIDE SEQUENCE [LARGE SCALE GENOMIC DNA]</scope>
</reference>
<dbReference type="AlphaFoldDB" id="A0A3P7PYM1"/>
<feature type="domain" description="Helicase ATP-binding" evidence="9">
    <location>
        <begin position="134"/>
        <end position="300"/>
    </location>
</feature>
<evidence type="ECO:0000256" key="3">
    <source>
        <dbReference type="ARBA" id="ARBA00022741"/>
    </source>
</evidence>
<dbReference type="GO" id="GO:0003723">
    <property type="term" value="F:RNA binding"/>
    <property type="evidence" value="ECO:0007669"/>
    <property type="project" value="TreeGrafter"/>
</dbReference>
<dbReference type="Pfam" id="PF00270">
    <property type="entry name" value="DEAD"/>
    <property type="match status" value="1"/>
</dbReference>
<name>A0A3P7PYM1_DRAME</name>
<dbReference type="FunFam" id="3.40.50.300:FF:000637">
    <property type="entry name" value="ATP-dependent RNA helicase DHX37/DHR1"/>
    <property type="match status" value="1"/>
</dbReference>
<evidence type="ECO:0000259" key="10">
    <source>
        <dbReference type="PROSITE" id="PS51194"/>
    </source>
</evidence>
<dbReference type="CDD" id="cd18791">
    <property type="entry name" value="SF2_C_RHA"/>
    <property type="match status" value="1"/>
</dbReference>
<dbReference type="InterPro" id="IPR011709">
    <property type="entry name" value="DEAD-box_helicase_OB_fold"/>
</dbReference>
<sequence length="954" mass="108891">MPQFPKKLKILAGRDKNTLESKHDKPHIQEHYYETGSESGTESEGNEKLKRKIPEGNEKILHDDFENIEEPGQSEGNKKEIINEKIEASKNYLQKSGAFTKEVMQRKYVPVERSAEVSAKRAKLPIFAEEQFIVETINDNVSIIICGETGSGKTTQLPQFLYEAGYTSNNQMIGITEPRRVAAISMANRVGFEMNLPKAVSYQIRYEGTRSPDTQILFMTDGVLMKEIQKDIMLSAYSVIIIDEAHERSMYSDVLIGLLSRIAPHRTKIGLPFKLIIMSATLHLEHFTQKSLFPLISPPVIHIDSRQYAVTVHFERRTPNDYLNASFRKICKIHENLPMGTILVFLSGRLEVSSCLLSLYALQFITSRNETDERNVELNEFGIADTVDLACEMDLEMVDDIINKPPPKDIPPLFCLPLFSLLSSEKQKRIFEPSPEGCRMCIIATNVAETSITIPAVRYIVDSGREKRRIYDPVTGVSQFIVHWISQASAEQRAGRAGRVQAGHAYRLYSSALFADMEKFSPPEILNKPVDQLVLHMKSMNIVKIANFPFPTRPDQDALEESEKRLILLGALEKEARITPLGRTLSMFPLAPKYAKILVMANQNGLLPYACLLVAILSVREPLISVYSLRGETNDETQSKMYDALKQRRDWCGQGQSRRFGDLSVMLKHSEEVCQRRGVRFKALTEIIKLYQQLMNLISSSCVVTDSLAVDFALNSPSDEQFRMLRQIVIASLTDNIVRRIDRSTTTEEIPKGAYESQRLKEYLFIDPSSVLFKEEPEWILYQEIIEINGKKCMQNVITVEPDWLARLALTYCDFVEIKNADPKYDPASDSILITQNAFFGSRRWSLGVVNRPIPRDINLYRQFARFFLDGSVCPKLAEYSTKLLSSPMAMVRPWAKLQARTENLLNALIEYEVSDRKSLIEMWKSKHEYLLDEFLEWIPRSLHDAIQLLWPPL</sequence>
<dbReference type="GO" id="GO:0005524">
    <property type="term" value="F:ATP binding"/>
    <property type="evidence" value="ECO:0007669"/>
    <property type="project" value="UniProtKB-KW"/>
</dbReference>
<dbReference type="SMART" id="SM00490">
    <property type="entry name" value="HELICc"/>
    <property type="match status" value="1"/>
</dbReference>
<feature type="domain" description="Helicase C-terminal" evidence="10">
    <location>
        <begin position="351"/>
        <end position="541"/>
    </location>
</feature>
<dbReference type="InterPro" id="IPR007502">
    <property type="entry name" value="Helicase-assoc_dom"/>
</dbReference>
<dbReference type="InterPro" id="IPR001650">
    <property type="entry name" value="Helicase_C-like"/>
</dbReference>
<dbReference type="SUPFAM" id="SSF52540">
    <property type="entry name" value="P-loop containing nucleoside triphosphate hydrolases"/>
    <property type="match status" value="1"/>
</dbReference>
<dbReference type="PROSITE" id="PS51192">
    <property type="entry name" value="HELICASE_ATP_BIND_1"/>
    <property type="match status" value="1"/>
</dbReference>
<comment type="similarity">
    <text evidence="1">Belongs to the DEAD box helicase family. DEAH subfamily.</text>
</comment>
<protein>
    <recommendedName>
        <fullName evidence="2">RNA helicase</fullName>
        <ecNumber evidence="2">3.6.4.13</ecNumber>
    </recommendedName>
</protein>
<dbReference type="InterPro" id="IPR048333">
    <property type="entry name" value="HA2_WH"/>
</dbReference>
<organism evidence="11 12">
    <name type="scientific">Dracunculus medinensis</name>
    <name type="common">Guinea worm</name>
    <dbReference type="NCBI Taxonomy" id="318479"/>
    <lineage>
        <taxon>Eukaryota</taxon>
        <taxon>Metazoa</taxon>
        <taxon>Ecdysozoa</taxon>
        <taxon>Nematoda</taxon>
        <taxon>Chromadorea</taxon>
        <taxon>Rhabditida</taxon>
        <taxon>Spirurina</taxon>
        <taxon>Dracunculoidea</taxon>
        <taxon>Dracunculidae</taxon>
        <taxon>Dracunculus</taxon>
    </lineage>
</organism>
<dbReference type="Pfam" id="PF23362">
    <property type="entry name" value="DHX37_C"/>
    <property type="match status" value="1"/>
</dbReference>
<evidence type="ECO:0000256" key="5">
    <source>
        <dbReference type="ARBA" id="ARBA00022806"/>
    </source>
</evidence>
<proteinExistence type="inferred from homology"/>
<dbReference type="PANTHER" id="PTHR18934:SF99">
    <property type="entry name" value="ATP-DEPENDENT RNA HELICASE DHX37-RELATED"/>
    <property type="match status" value="1"/>
</dbReference>
<evidence type="ECO:0000313" key="12">
    <source>
        <dbReference type="Proteomes" id="UP000274756"/>
    </source>
</evidence>
<dbReference type="OrthoDB" id="10025033at2759"/>
<dbReference type="Pfam" id="PF00271">
    <property type="entry name" value="Helicase_C"/>
    <property type="match status" value="1"/>
</dbReference>
<feature type="region of interest" description="Disordered" evidence="8">
    <location>
        <begin position="1"/>
        <end position="57"/>
    </location>
</feature>
<keyword evidence="3" id="KW-0547">Nucleotide-binding</keyword>
<evidence type="ECO:0000256" key="7">
    <source>
        <dbReference type="ARBA" id="ARBA00047984"/>
    </source>
</evidence>